<evidence type="ECO:0000256" key="5">
    <source>
        <dbReference type="ARBA" id="ARBA00022692"/>
    </source>
</evidence>
<feature type="transmembrane region" description="Helical" evidence="10">
    <location>
        <begin position="218"/>
        <end position="238"/>
    </location>
</feature>
<keyword evidence="4 10" id="KW-1003">Cell membrane</keyword>
<name>A0A1I1TD35_PSEOC</name>
<organism evidence="11 12">
    <name type="scientific">Pseudomonas straminea</name>
    <dbReference type="NCBI Taxonomy" id="47882"/>
    <lineage>
        <taxon>Bacteria</taxon>
        <taxon>Pseudomonadati</taxon>
        <taxon>Pseudomonadota</taxon>
        <taxon>Gammaproteobacteria</taxon>
        <taxon>Pseudomonadales</taxon>
        <taxon>Pseudomonadaceae</taxon>
        <taxon>Phytopseudomonas</taxon>
    </lineage>
</organism>
<gene>
    <name evidence="11" type="ORF">SAMN05216372_102455</name>
</gene>
<proteinExistence type="inferred from homology"/>
<dbReference type="PANTHER" id="PTHR30065">
    <property type="entry name" value="FLAGELLAR BIOSYNTHETIC PROTEIN FLIR"/>
    <property type="match status" value="1"/>
</dbReference>
<feature type="transmembrane region" description="Helical" evidence="10">
    <location>
        <begin position="44"/>
        <end position="63"/>
    </location>
</feature>
<dbReference type="PANTHER" id="PTHR30065:SF8">
    <property type="entry name" value="FLAGELLAR BIOSYNTHETIC PROTEIN FLIR"/>
    <property type="match status" value="1"/>
</dbReference>
<feature type="transmembrane region" description="Helical" evidence="10">
    <location>
        <begin position="83"/>
        <end position="107"/>
    </location>
</feature>
<keyword evidence="12" id="KW-1185">Reference proteome</keyword>
<evidence type="ECO:0000256" key="4">
    <source>
        <dbReference type="ARBA" id="ARBA00022475"/>
    </source>
</evidence>
<evidence type="ECO:0000256" key="1">
    <source>
        <dbReference type="ARBA" id="ARBA00002578"/>
    </source>
</evidence>
<dbReference type="NCBIfam" id="TIGR01400">
    <property type="entry name" value="fliR"/>
    <property type="match status" value="1"/>
</dbReference>
<dbReference type="AlphaFoldDB" id="A0A1I1TD35"/>
<keyword evidence="11" id="KW-0969">Cilium</keyword>
<feature type="transmembrane region" description="Helical" evidence="10">
    <location>
        <begin position="134"/>
        <end position="160"/>
    </location>
</feature>
<dbReference type="EMBL" id="FOMO01000002">
    <property type="protein sequence ID" value="SFD56499.1"/>
    <property type="molecule type" value="Genomic_DNA"/>
</dbReference>
<dbReference type="InterPro" id="IPR002010">
    <property type="entry name" value="T3SS_IM_R"/>
</dbReference>
<dbReference type="RefSeq" id="WP_093502020.1">
    <property type="nucleotide sequence ID" value="NZ_BSSG01000002.1"/>
</dbReference>
<dbReference type="PRINTS" id="PR00953">
    <property type="entry name" value="TYPE3IMRPROT"/>
</dbReference>
<evidence type="ECO:0000313" key="12">
    <source>
        <dbReference type="Proteomes" id="UP000243950"/>
    </source>
</evidence>
<keyword evidence="11" id="KW-0966">Cell projection</keyword>
<accession>A0A1I1TD35</accession>
<reference evidence="12" key="1">
    <citation type="submission" date="2016-10" db="EMBL/GenBank/DDBJ databases">
        <authorList>
            <person name="Varghese N."/>
            <person name="Submissions S."/>
        </authorList>
    </citation>
    <scope>NUCLEOTIDE SEQUENCE [LARGE SCALE GENOMIC DNA]</scope>
    <source>
        <strain evidence="12">JCM 2783</strain>
    </source>
</reference>
<keyword evidence="11" id="KW-0282">Flagellum</keyword>
<dbReference type="Proteomes" id="UP000243950">
    <property type="component" value="Unassembled WGS sequence"/>
</dbReference>
<evidence type="ECO:0000256" key="10">
    <source>
        <dbReference type="RuleBase" id="RU362071"/>
    </source>
</evidence>
<comment type="subcellular location">
    <subcellularLocation>
        <location evidence="10">Cell membrane</location>
        <topology evidence="10">Multi-pass membrane protein</topology>
    </subcellularLocation>
    <subcellularLocation>
        <location evidence="10">Bacterial flagellum basal body</location>
    </subcellularLocation>
</comment>
<comment type="similarity">
    <text evidence="2 10">Belongs to the FliR/MopE/SpaR family.</text>
</comment>
<dbReference type="GO" id="GO:0044780">
    <property type="term" value="P:bacterial-type flagellum assembly"/>
    <property type="evidence" value="ECO:0007669"/>
    <property type="project" value="UniProtKB-UniRule"/>
</dbReference>
<dbReference type="Pfam" id="PF01311">
    <property type="entry name" value="Bac_export_1"/>
    <property type="match status" value="1"/>
</dbReference>
<dbReference type="GO" id="GO:0005886">
    <property type="term" value="C:plasma membrane"/>
    <property type="evidence" value="ECO:0007669"/>
    <property type="project" value="UniProtKB-SubCell"/>
</dbReference>
<keyword evidence="8 10" id="KW-0975">Bacterial flagellum</keyword>
<evidence type="ECO:0000256" key="9">
    <source>
        <dbReference type="NCBIfam" id="TIGR01400"/>
    </source>
</evidence>
<dbReference type="GO" id="GO:0006605">
    <property type="term" value="P:protein targeting"/>
    <property type="evidence" value="ECO:0007669"/>
    <property type="project" value="UniProtKB-UniRule"/>
</dbReference>
<keyword evidence="6 10" id="KW-1133">Transmembrane helix</keyword>
<protein>
    <recommendedName>
        <fullName evidence="3 9">Flagellar biosynthetic protein FliR</fullName>
    </recommendedName>
</protein>
<dbReference type="InterPro" id="IPR006303">
    <property type="entry name" value="FliR"/>
</dbReference>
<evidence type="ECO:0000256" key="6">
    <source>
        <dbReference type="ARBA" id="ARBA00022989"/>
    </source>
</evidence>
<evidence type="ECO:0000256" key="7">
    <source>
        <dbReference type="ARBA" id="ARBA00023136"/>
    </source>
</evidence>
<feature type="transmembrane region" description="Helical" evidence="10">
    <location>
        <begin position="180"/>
        <end position="206"/>
    </location>
</feature>
<keyword evidence="5 10" id="KW-0812">Transmembrane</keyword>
<evidence type="ECO:0000256" key="2">
    <source>
        <dbReference type="ARBA" id="ARBA00009772"/>
    </source>
</evidence>
<dbReference type="GO" id="GO:0009425">
    <property type="term" value="C:bacterial-type flagellum basal body"/>
    <property type="evidence" value="ECO:0007669"/>
    <property type="project" value="UniProtKB-SubCell"/>
</dbReference>
<evidence type="ECO:0000313" key="11">
    <source>
        <dbReference type="EMBL" id="SFD56499.1"/>
    </source>
</evidence>
<evidence type="ECO:0000256" key="3">
    <source>
        <dbReference type="ARBA" id="ARBA00021717"/>
    </source>
</evidence>
<sequence>MPAEASVYQLSQLLLTLQGYWAPFCRLLAFFAVAPMFGHRALPVRARVVLALLASIALAHSLPPLDYFEPLSVRGLRVAFQQLAIGALLGLSMQLVFTVFTLVGEIISTQMGMSMARYNDPVNGVSSSSIVAQVYFILLLFLFFSIDGHLLGISVLYQSFVHWPMDEPLPYAGFMAFAQSLSWMIAAATLFTLPMVFCTMLVQFCFGLLNRISPAMNLFSLGFPLSIITGLLCIYMTLADVPQHYLHLTRRLLDDLGTLMGGGLT</sequence>
<evidence type="ECO:0000256" key="8">
    <source>
        <dbReference type="ARBA" id="ARBA00023143"/>
    </source>
</evidence>
<comment type="function">
    <text evidence="1 10">Role in flagellar biosynthesis.</text>
</comment>
<keyword evidence="7 10" id="KW-0472">Membrane</keyword>
<feature type="transmembrane region" description="Helical" evidence="10">
    <location>
        <begin position="20"/>
        <end position="37"/>
    </location>
</feature>